<organism evidence="5 6">
    <name type="scientific">Anisodus tanguticus</name>
    <dbReference type="NCBI Taxonomy" id="243964"/>
    <lineage>
        <taxon>Eukaryota</taxon>
        <taxon>Viridiplantae</taxon>
        <taxon>Streptophyta</taxon>
        <taxon>Embryophyta</taxon>
        <taxon>Tracheophyta</taxon>
        <taxon>Spermatophyta</taxon>
        <taxon>Magnoliopsida</taxon>
        <taxon>eudicotyledons</taxon>
        <taxon>Gunneridae</taxon>
        <taxon>Pentapetalae</taxon>
        <taxon>asterids</taxon>
        <taxon>lamiids</taxon>
        <taxon>Solanales</taxon>
        <taxon>Solanaceae</taxon>
        <taxon>Solanoideae</taxon>
        <taxon>Hyoscyameae</taxon>
        <taxon>Anisodus</taxon>
    </lineage>
</organism>
<dbReference type="PANTHER" id="PTHR12103">
    <property type="entry name" value="5'-NUCLEOTIDASE DOMAIN-CONTAINING"/>
    <property type="match status" value="1"/>
</dbReference>
<dbReference type="InterPro" id="IPR023214">
    <property type="entry name" value="HAD_sf"/>
</dbReference>
<dbReference type="GO" id="GO:0046872">
    <property type="term" value="F:metal ion binding"/>
    <property type="evidence" value="ECO:0007669"/>
    <property type="project" value="UniProtKB-KW"/>
</dbReference>
<dbReference type="Proteomes" id="UP001291623">
    <property type="component" value="Unassembled WGS sequence"/>
</dbReference>
<dbReference type="Pfam" id="PF05761">
    <property type="entry name" value="5_nucleotid"/>
    <property type="match status" value="1"/>
</dbReference>
<dbReference type="Gene3D" id="3.40.50.1000">
    <property type="entry name" value="HAD superfamily/HAD-like"/>
    <property type="match status" value="1"/>
</dbReference>
<dbReference type="PANTHER" id="PTHR12103:SF12">
    <property type="entry name" value="FI20020P1"/>
    <property type="match status" value="1"/>
</dbReference>
<dbReference type="GO" id="GO:0008253">
    <property type="term" value="F:5'-nucleotidase activity"/>
    <property type="evidence" value="ECO:0007669"/>
    <property type="project" value="TreeGrafter"/>
</dbReference>
<dbReference type="EMBL" id="JAVYJV010000003">
    <property type="protein sequence ID" value="KAK4374928.1"/>
    <property type="molecule type" value="Genomic_DNA"/>
</dbReference>
<reference evidence="5" key="1">
    <citation type="submission" date="2023-12" db="EMBL/GenBank/DDBJ databases">
        <title>Genome assembly of Anisodus tanguticus.</title>
        <authorList>
            <person name="Wang Y.-J."/>
        </authorList>
    </citation>
    <scope>NUCLEOTIDE SEQUENCE</scope>
    <source>
        <strain evidence="5">KB-2021</strain>
        <tissue evidence="5">Leaf</tissue>
    </source>
</reference>
<keyword evidence="4" id="KW-0460">Magnesium</keyword>
<dbReference type="AlphaFoldDB" id="A0AAE1SSS1"/>
<evidence type="ECO:0000256" key="3">
    <source>
        <dbReference type="ARBA" id="ARBA00022801"/>
    </source>
</evidence>
<keyword evidence="6" id="KW-1185">Reference proteome</keyword>
<comment type="similarity">
    <text evidence="1">Belongs to the 5'(3')-deoxyribonucleotidase family.</text>
</comment>
<dbReference type="InterPro" id="IPR008380">
    <property type="entry name" value="HAD-SF_hydro_IG_5-nucl"/>
</dbReference>
<evidence type="ECO:0000256" key="2">
    <source>
        <dbReference type="ARBA" id="ARBA00022723"/>
    </source>
</evidence>
<keyword evidence="2" id="KW-0479">Metal-binding</keyword>
<accession>A0AAE1SSS1</accession>
<name>A0AAE1SSS1_9SOLA</name>
<proteinExistence type="inferred from homology"/>
<comment type="caution">
    <text evidence="5">The sequence shown here is derived from an EMBL/GenBank/DDBJ whole genome shotgun (WGS) entry which is preliminary data.</text>
</comment>
<evidence type="ECO:0000313" key="6">
    <source>
        <dbReference type="Proteomes" id="UP001291623"/>
    </source>
</evidence>
<keyword evidence="3" id="KW-0378">Hydrolase</keyword>
<dbReference type="InterPro" id="IPR036412">
    <property type="entry name" value="HAD-like_sf"/>
</dbReference>
<protein>
    <submittedName>
        <fullName evidence="5">Uncharacterized protein</fullName>
    </submittedName>
</protein>
<evidence type="ECO:0000313" key="5">
    <source>
        <dbReference type="EMBL" id="KAK4374928.1"/>
    </source>
</evidence>
<sequence>MQHFVDAKLEFDARDVYEDVNRAIQYVHNSGLVHRGILADPPRYLVKNDKLLHFLRMLKDKGKKLFLLTNSPFYFVDGGMCFMLQLL</sequence>
<evidence type="ECO:0000256" key="4">
    <source>
        <dbReference type="ARBA" id="ARBA00022842"/>
    </source>
</evidence>
<evidence type="ECO:0000256" key="1">
    <source>
        <dbReference type="ARBA" id="ARBA00009589"/>
    </source>
</evidence>
<gene>
    <name evidence="5" type="ORF">RND71_005605</name>
</gene>
<dbReference type="SUPFAM" id="SSF56784">
    <property type="entry name" value="HAD-like"/>
    <property type="match status" value="1"/>
</dbReference>